<dbReference type="Proteomes" id="UP000585579">
    <property type="component" value="Unassembled WGS sequence"/>
</dbReference>
<reference evidence="1 2" key="1">
    <citation type="journal article" date="2020" name="Biotechnol. Biofuels">
        <title>New insights from the biogas microbiome by comprehensive genome-resolved metagenomics of nearly 1600 species originating from multiple anaerobic digesters.</title>
        <authorList>
            <person name="Campanaro S."/>
            <person name="Treu L."/>
            <person name="Rodriguez-R L.M."/>
            <person name="Kovalovszki A."/>
            <person name="Ziels R.M."/>
            <person name="Maus I."/>
            <person name="Zhu X."/>
            <person name="Kougias P.G."/>
            <person name="Basile A."/>
            <person name="Luo G."/>
            <person name="Schluter A."/>
            <person name="Konstantinidis K.T."/>
            <person name="Angelidaki I."/>
        </authorList>
    </citation>
    <scope>NUCLEOTIDE SEQUENCE [LARGE SCALE GENOMIC DNA]</scope>
    <source>
        <strain evidence="1">AS22ysBPME_46</strain>
    </source>
</reference>
<dbReference type="AlphaFoldDB" id="A0A7K4AXD2"/>
<accession>A0A7K4AXD2</accession>
<sequence>MFEILILRRAPDLILSPLEILIALKNLFALEPAYASFLFLKLLQQLGRSGYILSKLYTNHLPPDRNKSNIRKLPKEIINTPERANKA</sequence>
<dbReference type="EMBL" id="JAAYQL010000066">
    <property type="protein sequence ID" value="NLK33337.1"/>
    <property type="molecule type" value="Genomic_DNA"/>
</dbReference>
<organism evidence="1 2">
    <name type="scientific">Methanosarcina flavescens</name>
    <dbReference type="NCBI Taxonomy" id="1715806"/>
    <lineage>
        <taxon>Archaea</taxon>
        <taxon>Methanobacteriati</taxon>
        <taxon>Methanobacteriota</taxon>
        <taxon>Stenosarchaea group</taxon>
        <taxon>Methanomicrobia</taxon>
        <taxon>Methanosarcinales</taxon>
        <taxon>Methanosarcinaceae</taxon>
        <taxon>Methanosarcina</taxon>
    </lineage>
</organism>
<comment type="caution">
    <text evidence="1">The sequence shown here is derived from an EMBL/GenBank/DDBJ whole genome shotgun (WGS) entry which is preliminary data.</text>
</comment>
<dbReference type="RefSeq" id="WP_167829629.1">
    <property type="nucleotide sequence ID" value="NZ_CP032683.1"/>
</dbReference>
<gene>
    <name evidence="1" type="ORF">GX302_11075</name>
</gene>
<dbReference type="GeneID" id="53689068"/>
<proteinExistence type="predicted"/>
<protein>
    <submittedName>
        <fullName evidence="1">Uncharacterized protein</fullName>
    </submittedName>
</protein>
<name>A0A7K4AXD2_9EURY</name>
<evidence type="ECO:0000313" key="2">
    <source>
        <dbReference type="Proteomes" id="UP000585579"/>
    </source>
</evidence>
<evidence type="ECO:0000313" key="1">
    <source>
        <dbReference type="EMBL" id="NLK33337.1"/>
    </source>
</evidence>